<proteinExistence type="predicted"/>
<dbReference type="PANTHER" id="PTHR22705">
    <property type="entry name" value="ZINC FINGER, ZZ DOMAIN CONTAINING 3"/>
    <property type="match status" value="1"/>
</dbReference>
<protein>
    <submittedName>
        <fullName evidence="2">Uncharacterized protein</fullName>
    </submittedName>
</protein>
<keyword evidence="3" id="KW-1185">Reference proteome</keyword>
<evidence type="ECO:0000313" key="2">
    <source>
        <dbReference type="EMBL" id="EFR02272.1"/>
    </source>
</evidence>
<feature type="region of interest" description="Disordered" evidence="1">
    <location>
        <begin position="66"/>
        <end position="103"/>
    </location>
</feature>
<gene>
    <name evidence="2" type="ORF">MGYG_05273</name>
</gene>
<dbReference type="OrthoDB" id="20473at2759"/>
<dbReference type="VEuPathDB" id="FungiDB:MGYG_05273"/>
<feature type="region of interest" description="Disordered" evidence="1">
    <location>
        <begin position="1"/>
        <end position="53"/>
    </location>
</feature>
<evidence type="ECO:0000256" key="1">
    <source>
        <dbReference type="SAM" id="MobiDB-lite"/>
    </source>
</evidence>
<feature type="region of interest" description="Disordered" evidence="1">
    <location>
        <begin position="155"/>
        <end position="211"/>
    </location>
</feature>
<reference evidence="3" key="1">
    <citation type="journal article" date="2012" name="MBio">
        <title>Comparative genome analysis of Trichophyton rubrum and related dermatophytes reveals candidate genes involved in infection.</title>
        <authorList>
            <person name="Martinez D.A."/>
            <person name="Oliver B.G."/>
            <person name="Graeser Y."/>
            <person name="Goldberg J.M."/>
            <person name="Li W."/>
            <person name="Martinez-Rossi N.M."/>
            <person name="Monod M."/>
            <person name="Shelest E."/>
            <person name="Barton R.C."/>
            <person name="Birch E."/>
            <person name="Brakhage A.A."/>
            <person name="Chen Z."/>
            <person name="Gurr S.J."/>
            <person name="Heiman D."/>
            <person name="Heitman J."/>
            <person name="Kosti I."/>
            <person name="Rossi A."/>
            <person name="Saif S."/>
            <person name="Samalova M."/>
            <person name="Saunders C.W."/>
            <person name="Shea T."/>
            <person name="Summerbell R.C."/>
            <person name="Xu J."/>
            <person name="Young S."/>
            <person name="Zeng Q."/>
            <person name="Birren B.W."/>
            <person name="Cuomo C.A."/>
            <person name="White T.C."/>
        </authorList>
    </citation>
    <scope>NUCLEOTIDE SEQUENCE [LARGE SCALE GENOMIC DNA]</scope>
    <source>
        <strain evidence="3">ATCC MYA-4604 / CBS 118893</strain>
    </source>
</reference>
<feature type="region of interest" description="Disordered" evidence="1">
    <location>
        <begin position="232"/>
        <end position="287"/>
    </location>
</feature>
<dbReference type="OMA" id="INWAKYQ"/>
<dbReference type="InterPro" id="IPR037830">
    <property type="entry name" value="ZZZ3"/>
</dbReference>
<accession>E4UVE5</accession>
<dbReference type="RefSeq" id="XP_003172683.1">
    <property type="nucleotide sequence ID" value="XM_003172635.1"/>
</dbReference>
<dbReference type="eggNOG" id="ENOG502SBM6">
    <property type="taxonomic scope" value="Eukaryota"/>
</dbReference>
<organism evidence="3">
    <name type="scientific">Arthroderma gypseum (strain ATCC MYA-4604 / CBS 118893)</name>
    <name type="common">Microsporum gypseum</name>
    <dbReference type="NCBI Taxonomy" id="535722"/>
    <lineage>
        <taxon>Eukaryota</taxon>
        <taxon>Fungi</taxon>
        <taxon>Dikarya</taxon>
        <taxon>Ascomycota</taxon>
        <taxon>Pezizomycotina</taxon>
        <taxon>Eurotiomycetes</taxon>
        <taxon>Eurotiomycetidae</taxon>
        <taxon>Onygenales</taxon>
        <taxon>Arthrodermataceae</taxon>
        <taxon>Nannizzia</taxon>
    </lineage>
</organism>
<evidence type="ECO:0000313" key="3">
    <source>
        <dbReference type="Proteomes" id="UP000002669"/>
    </source>
</evidence>
<feature type="compositionally biased region" description="Acidic residues" evidence="1">
    <location>
        <begin position="171"/>
        <end position="184"/>
    </location>
</feature>
<sequence length="287" mass="31070">MTAGDVKPSQAQEKQGTPPPPPYSPVTPGRSQPSRTTPAASESTIAASPLPPAAYPAISGTFGSIPSVIDRGRSVPNKNGAVPALPPPQFIREPAPVPISESENPDAIALRSAITILQIQKQQALRDIQALDKLKQSAAEDPHAFASEFLAGSLQSEEGDLFHPSPRQEKDQEEGIECDPEAMEIDQVKPIHDNTTGGNPSKRLGKIPKPQNIVRMPAINWAKYHIVGEPLDKMHEEQRLRPTPGEPRHDTPLSTSTSRSPEHTLAAPYRPFVDKIEPHIKARNTGK</sequence>
<dbReference type="InParanoid" id="E4UVE5"/>
<dbReference type="EMBL" id="DS989825">
    <property type="protein sequence ID" value="EFR02272.1"/>
    <property type="molecule type" value="Genomic_DNA"/>
</dbReference>
<name>E4UVE5_ARTGP</name>
<dbReference type="PANTHER" id="PTHR22705:SF0">
    <property type="entry name" value="ZZ-TYPE ZINC FINGER-CONTAINING PROTEIN 3"/>
    <property type="match status" value="1"/>
</dbReference>
<feature type="compositionally biased region" description="Polar residues" evidence="1">
    <location>
        <begin position="29"/>
        <end position="45"/>
    </location>
</feature>
<dbReference type="AlphaFoldDB" id="E4UVE5"/>
<dbReference type="HOGENOM" id="CLU_040837_1_0_1"/>
<dbReference type="GeneID" id="10027957"/>
<feature type="compositionally biased region" description="Basic and acidic residues" evidence="1">
    <location>
        <begin position="232"/>
        <end position="251"/>
    </location>
</feature>
<dbReference type="Proteomes" id="UP000002669">
    <property type="component" value="Unassembled WGS sequence"/>
</dbReference>